<reference evidence="2" key="1">
    <citation type="submission" date="2018-05" db="EMBL/GenBank/DDBJ databases">
        <authorList>
            <person name="Lanie J.A."/>
            <person name="Ng W.-L."/>
            <person name="Kazmierczak K.M."/>
            <person name="Andrzejewski T.M."/>
            <person name="Davidsen T.M."/>
            <person name="Wayne K.J."/>
            <person name="Tettelin H."/>
            <person name="Glass J.I."/>
            <person name="Rusch D."/>
            <person name="Podicherti R."/>
            <person name="Tsui H.-C.T."/>
            <person name="Winkler M.E."/>
        </authorList>
    </citation>
    <scope>NUCLEOTIDE SEQUENCE</scope>
</reference>
<dbReference type="PANTHER" id="PTHR40469:SF2">
    <property type="entry name" value="GALACTOSE-BINDING DOMAIN-LIKE SUPERFAMILY PROTEIN"/>
    <property type="match status" value="1"/>
</dbReference>
<evidence type="ECO:0000259" key="1">
    <source>
        <dbReference type="Pfam" id="PF06283"/>
    </source>
</evidence>
<proteinExistence type="predicted"/>
<dbReference type="Gene3D" id="3.40.50.880">
    <property type="match status" value="1"/>
</dbReference>
<evidence type="ECO:0000313" key="2">
    <source>
        <dbReference type="EMBL" id="SVD76965.1"/>
    </source>
</evidence>
<accession>A0A382Y257</accession>
<dbReference type="AlphaFoldDB" id="A0A382Y257"/>
<sequence>QTKLLKKGIEERINASVEVIYNPDTSTEARFDIYESDGWARDFDVVIHDECSANVSERPYVDRILNAHRNGVPAVNLHCAMHSYRWGNFQEPVADGADNSGWYEMIGLQSSRHGPQSPIDVTYSDHVIAKGLSAWKTVNEELYNNVRVYDSANIVASGRQMQMPRKKKNKPVNPDVKPTEVEAVVAWTNEFGPKKTRIFSTSLGHNNETVGDDKYLSLICRGLLWSTHKLTDSGEAVVGYSK</sequence>
<protein>
    <recommendedName>
        <fullName evidence="1">ThuA-like domain-containing protein</fullName>
    </recommendedName>
</protein>
<dbReference type="InterPro" id="IPR029010">
    <property type="entry name" value="ThuA-like"/>
</dbReference>
<dbReference type="SUPFAM" id="SSF52317">
    <property type="entry name" value="Class I glutamine amidotransferase-like"/>
    <property type="match status" value="1"/>
</dbReference>
<gene>
    <name evidence="2" type="ORF">METZ01_LOCUS429819</name>
</gene>
<name>A0A382Y257_9ZZZZ</name>
<feature type="domain" description="ThuA-like" evidence="1">
    <location>
        <begin position="42"/>
        <end position="225"/>
    </location>
</feature>
<dbReference type="InterPro" id="IPR029062">
    <property type="entry name" value="Class_I_gatase-like"/>
</dbReference>
<dbReference type="EMBL" id="UINC01172080">
    <property type="protein sequence ID" value="SVD76965.1"/>
    <property type="molecule type" value="Genomic_DNA"/>
</dbReference>
<dbReference type="PANTHER" id="PTHR40469">
    <property type="entry name" value="SECRETED GLYCOSYL HYDROLASE"/>
    <property type="match status" value="1"/>
</dbReference>
<dbReference type="Pfam" id="PF06283">
    <property type="entry name" value="ThuA"/>
    <property type="match status" value="1"/>
</dbReference>
<feature type="non-terminal residue" evidence="2">
    <location>
        <position position="1"/>
    </location>
</feature>
<organism evidence="2">
    <name type="scientific">marine metagenome</name>
    <dbReference type="NCBI Taxonomy" id="408172"/>
    <lineage>
        <taxon>unclassified sequences</taxon>
        <taxon>metagenomes</taxon>
        <taxon>ecological metagenomes</taxon>
    </lineage>
</organism>